<reference evidence="1 2" key="1">
    <citation type="submission" date="2016-10" db="EMBL/GenBank/DDBJ databases">
        <authorList>
            <person name="de Groot N.N."/>
        </authorList>
    </citation>
    <scope>NUCLEOTIDE SEQUENCE [LARGE SCALE GENOMIC DNA]</scope>
    <source>
        <strain evidence="1 2">DSM 43794</strain>
    </source>
</reference>
<evidence type="ECO:0000313" key="2">
    <source>
        <dbReference type="Proteomes" id="UP000217103"/>
    </source>
</evidence>
<dbReference type="EMBL" id="FNKK01000002">
    <property type="protein sequence ID" value="SDQ68416.1"/>
    <property type="molecule type" value="Genomic_DNA"/>
</dbReference>
<protein>
    <recommendedName>
        <fullName evidence="3">HEPN domain-containing protein</fullName>
    </recommendedName>
</protein>
<dbReference type="AlphaFoldDB" id="A0A1H1CXX7"/>
<evidence type="ECO:0008006" key="3">
    <source>
        <dbReference type="Google" id="ProtNLM"/>
    </source>
</evidence>
<organism evidence="1 2">
    <name type="scientific">Thermostaphylospora chromogena</name>
    <dbReference type="NCBI Taxonomy" id="35622"/>
    <lineage>
        <taxon>Bacteria</taxon>
        <taxon>Bacillati</taxon>
        <taxon>Actinomycetota</taxon>
        <taxon>Actinomycetes</taxon>
        <taxon>Streptosporangiales</taxon>
        <taxon>Thermomonosporaceae</taxon>
        <taxon>Thermostaphylospora</taxon>
    </lineage>
</organism>
<gene>
    <name evidence="1" type="ORF">SAMN04489764_1679</name>
</gene>
<evidence type="ECO:0000313" key="1">
    <source>
        <dbReference type="EMBL" id="SDQ68416.1"/>
    </source>
</evidence>
<dbReference type="STRING" id="35622.SAMN04489764_1679"/>
<dbReference type="OrthoDB" id="5420191at2"/>
<dbReference type="RefSeq" id="WP_131815472.1">
    <property type="nucleotide sequence ID" value="NZ_FNKK01000002.1"/>
</dbReference>
<name>A0A1H1CXX7_9ACTN</name>
<dbReference type="Proteomes" id="UP000217103">
    <property type="component" value="Unassembled WGS sequence"/>
</dbReference>
<proteinExistence type="predicted"/>
<accession>A0A1H1CXX7</accession>
<keyword evidence="2" id="KW-1185">Reference proteome</keyword>
<sequence>MALDVGRAQLRASFTIHTKAAQSMGEGPPTALLLFYGVECGLKAALLGRRSLRSTAQLPEEFRNHDLYGMAKELRLPPHICGRMQRCASHNQSGKPVEFRDLHQAWRYGHALRKEHEKQALTVLRDLLDWCRQELRA</sequence>